<dbReference type="EMBL" id="BSPK01000111">
    <property type="protein sequence ID" value="GLS67115.1"/>
    <property type="molecule type" value="Genomic_DNA"/>
</dbReference>
<protein>
    <submittedName>
        <fullName evidence="1">Uncharacterized protein</fullName>
    </submittedName>
</protein>
<evidence type="ECO:0000313" key="4">
    <source>
        <dbReference type="Proteomes" id="UP001156856"/>
    </source>
</evidence>
<reference evidence="2" key="4">
    <citation type="submission" date="2023-01" db="EMBL/GenBank/DDBJ databases">
        <title>Draft genome sequence of Methylobacterium oxalidis strain NBRC 107715.</title>
        <authorList>
            <person name="Sun Q."/>
            <person name="Mori K."/>
        </authorList>
    </citation>
    <scope>NUCLEOTIDE SEQUENCE</scope>
    <source>
        <strain evidence="2">NBRC 107715</strain>
    </source>
</reference>
<sequence>MTDQRDAALQDVWNASRIGSGSDLRDTLTWALLAATAALAITWDSTLTQAVMKLLAL</sequence>
<reference evidence="4" key="2">
    <citation type="journal article" date="2019" name="Int. J. Syst. Evol. Microbiol.">
        <title>The Global Catalogue of Microorganisms (GCM) 10K type strain sequencing project: providing services to taxonomists for standard genome sequencing and annotation.</title>
        <authorList>
            <consortium name="The Broad Institute Genomics Platform"/>
            <consortium name="The Broad Institute Genome Sequencing Center for Infectious Disease"/>
            <person name="Wu L."/>
            <person name="Ma J."/>
        </authorList>
    </citation>
    <scope>NUCLEOTIDE SEQUENCE [LARGE SCALE GENOMIC DNA]</scope>
    <source>
        <strain evidence="4">NBRC 107715</strain>
    </source>
</reference>
<dbReference type="RefSeq" id="WP_170267828.1">
    <property type="nucleotide sequence ID" value="NZ_BJZU01000043.1"/>
</dbReference>
<dbReference type="AlphaFoldDB" id="A0A512J336"/>
<dbReference type="Proteomes" id="UP001156856">
    <property type="component" value="Unassembled WGS sequence"/>
</dbReference>
<evidence type="ECO:0000313" key="1">
    <source>
        <dbReference type="EMBL" id="GEP04366.1"/>
    </source>
</evidence>
<reference evidence="2" key="1">
    <citation type="journal article" date="2014" name="Int. J. Syst. Evol. Microbiol.">
        <title>Complete genome of a new Firmicutes species belonging to the dominant human colonic microbiota ('Ruminococcus bicirculans') reveals two chromosomes and a selective capacity to utilize plant glucans.</title>
        <authorList>
            <consortium name="NISC Comparative Sequencing Program"/>
            <person name="Wegmann U."/>
            <person name="Louis P."/>
            <person name="Goesmann A."/>
            <person name="Henrissat B."/>
            <person name="Duncan S.H."/>
            <person name="Flint H.J."/>
        </authorList>
    </citation>
    <scope>NUCLEOTIDE SEQUENCE</scope>
    <source>
        <strain evidence="2">NBRC 107715</strain>
    </source>
</reference>
<comment type="caution">
    <text evidence="1">The sequence shown here is derived from an EMBL/GenBank/DDBJ whole genome shotgun (WGS) entry which is preliminary data.</text>
</comment>
<accession>A0A512J336</accession>
<evidence type="ECO:0000313" key="2">
    <source>
        <dbReference type="EMBL" id="GLS67115.1"/>
    </source>
</evidence>
<dbReference type="Proteomes" id="UP000321960">
    <property type="component" value="Unassembled WGS sequence"/>
</dbReference>
<name>A0A512J336_9HYPH</name>
<proteinExistence type="predicted"/>
<organism evidence="1 3">
    <name type="scientific">Methylobacterium oxalidis</name>
    <dbReference type="NCBI Taxonomy" id="944322"/>
    <lineage>
        <taxon>Bacteria</taxon>
        <taxon>Pseudomonadati</taxon>
        <taxon>Pseudomonadota</taxon>
        <taxon>Alphaproteobacteria</taxon>
        <taxon>Hyphomicrobiales</taxon>
        <taxon>Methylobacteriaceae</taxon>
        <taxon>Methylobacterium</taxon>
    </lineage>
</organism>
<keyword evidence="4" id="KW-1185">Reference proteome</keyword>
<dbReference type="EMBL" id="BJZU01000043">
    <property type="protein sequence ID" value="GEP04366.1"/>
    <property type="molecule type" value="Genomic_DNA"/>
</dbReference>
<evidence type="ECO:0000313" key="3">
    <source>
        <dbReference type="Proteomes" id="UP000321960"/>
    </source>
</evidence>
<gene>
    <name evidence="2" type="ORF">GCM10007888_54980</name>
    <name evidence="1" type="ORF">MOX02_24040</name>
</gene>
<reference evidence="1 3" key="3">
    <citation type="submission" date="2019-07" db="EMBL/GenBank/DDBJ databases">
        <title>Whole genome shotgun sequence of Methylobacterium oxalidis NBRC 107715.</title>
        <authorList>
            <person name="Hosoyama A."/>
            <person name="Uohara A."/>
            <person name="Ohji S."/>
            <person name="Ichikawa N."/>
        </authorList>
    </citation>
    <scope>NUCLEOTIDE SEQUENCE [LARGE SCALE GENOMIC DNA]</scope>
    <source>
        <strain evidence="1 3">NBRC 107715</strain>
    </source>
</reference>